<accession>M4ZV45</accession>
<feature type="region of interest" description="Disordered" evidence="1">
    <location>
        <begin position="87"/>
        <end position="117"/>
    </location>
</feature>
<keyword evidence="4" id="KW-1185">Reference proteome</keyword>
<evidence type="ECO:0000313" key="4">
    <source>
        <dbReference type="Proteomes" id="UP000011841"/>
    </source>
</evidence>
<reference evidence="3 4" key="1">
    <citation type="journal article" date="2013" name="Appl. Environ. Microbiol.">
        <title>Genome analysis suggests that the soil oligotrophic bacterium Agromonas oligotrophica (Bradyrhizobium oligotrophicum) is a nitrogen-fixing symbiont of Aeschynomene indica.</title>
        <authorList>
            <person name="Okubo T."/>
            <person name="Fukushima S."/>
            <person name="Itakura M."/>
            <person name="Oshima K."/>
            <person name="Longtonglang A."/>
            <person name="Teaumroong N."/>
            <person name="Mitsui H."/>
            <person name="Hattori M."/>
            <person name="Hattori R."/>
            <person name="Hattori T."/>
            <person name="Minamisawa K."/>
        </authorList>
    </citation>
    <scope>NUCLEOTIDE SEQUENCE [LARGE SCALE GENOMIC DNA]</scope>
    <source>
        <strain evidence="3 4">S58</strain>
    </source>
</reference>
<feature type="signal peptide" evidence="2">
    <location>
        <begin position="1"/>
        <end position="36"/>
    </location>
</feature>
<dbReference type="STRING" id="1245469.S58_42040"/>
<name>M4ZV45_9BRAD</name>
<dbReference type="Proteomes" id="UP000011841">
    <property type="component" value="Chromosome"/>
</dbReference>
<dbReference type="OrthoDB" id="8256123at2"/>
<evidence type="ECO:0008006" key="5">
    <source>
        <dbReference type="Google" id="ProtNLM"/>
    </source>
</evidence>
<dbReference type="AlphaFoldDB" id="M4ZV45"/>
<feature type="chain" id="PRO_5004062657" description="Lipoprotein" evidence="2">
    <location>
        <begin position="37"/>
        <end position="117"/>
    </location>
</feature>
<gene>
    <name evidence="3" type="ORF">S58_42040</name>
</gene>
<dbReference type="PATRIC" id="fig|1245469.3.peg.4303"/>
<dbReference type="eggNOG" id="ENOG50315FW">
    <property type="taxonomic scope" value="Bacteria"/>
</dbReference>
<sequence length="117" mass="12390">MTRCRSSAGRLRIVCTRAWLATALLMPLLLGGCATSGTTPPSDTTQFGNTYNYLPVNDVPHDDQRPVLSVDQQEKLRNELMTVRDRQVPAAAKPAPAKPAAAKPAAAKPAAASPAPK</sequence>
<proteinExistence type="predicted"/>
<keyword evidence="2" id="KW-0732">Signal</keyword>
<organism evidence="3 4">
    <name type="scientific">Bradyrhizobium oligotrophicum S58</name>
    <dbReference type="NCBI Taxonomy" id="1245469"/>
    <lineage>
        <taxon>Bacteria</taxon>
        <taxon>Pseudomonadati</taxon>
        <taxon>Pseudomonadota</taxon>
        <taxon>Alphaproteobacteria</taxon>
        <taxon>Hyphomicrobiales</taxon>
        <taxon>Nitrobacteraceae</taxon>
        <taxon>Bradyrhizobium</taxon>
    </lineage>
</organism>
<dbReference type="KEGG" id="aol:S58_42040"/>
<evidence type="ECO:0000313" key="3">
    <source>
        <dbReference type="EMBL" id="BAM90190.1"/>
    </source>
</evidence>
<dbReference type="PROSITE" id="PS51257">
    <property type="entry name" value="PROKAR_LIPOPROTEIN"/>
    <property type="match status" value="1"/>
</dbReference>
<protein>
    <recommendedName>
        <fullName evidence="5">Lipoprotein</fullName>
    </recommendedName>
</protein>
<dbReference type="HOGENOM" id="CLU_168089_0_0_5"/>
<feature type="compositionally biased region" description="Low complexity" evidence="1">
    <location>
        <begin position="89"/>
        <end position="117"/>
    </location>
</feature>
<evidence type="ECO:0000256" key="1">
    <source>
        <dbReference type="SAM" id="MobiDB-lite"/>
    </source>
</evidence>
<evidence type="ECO:0000256" key="2">
    <source>
        <dbReference type="SAM" id="SignalP"/>
    </source>
</evidence>
<dbReference type="EMBL" id="AP012603">
    <property type="protein sequence ID" value="BAM90190.1"/>
    <property type="molecule type" value="Genomic_DNA"/>
</dbReference>